<dbReference type="RefSeq" id="WP_089860748.1">
    <property type="nucleotide sequence ID" value="NZ_FOTI01000011.1"/>
</dbReference>
<name>A0A1I4HF49_9FIRM</name>
<dbReference type="PANTHER" id="PTHR47738">
    <property type="entry name" value="PTS SYSTEM FRUCTOSE-LIKE EIIA COMPONENT-RELATED"/>
    <property type="match status" value="1"/>
</dbReference>
<dbReference type="PANTHER" id="PTHR47738:SF3">
    <property type="entry name" value="PHOSPHOTRANSFERASE SYSTEM MANNITOL_FRUCTOSE-SPECIFIC IIA DOMAIN CONTAINING PROTEIN"/>
    <property type="match status" value="1"/>
</dbReference>
<dbReference type="InterPro" id="IPR051541">
    <property type="entry name" value="PTS_SugarTrans_NitroReg"/>
</dbReference>
<gene>
    <name evidence="2" type="ORF">SAMN02983006_01068</name>
</gene>
<dbReference type="Gene3D" id="3.40.930.10">
    <property type="entry name" value="Mannitol-specific EII, Chain A"/>
    <property type="match status" value="1"/>
</dbReference>
<dbReference type="PROSITE" id="PS51094">
    <property type="entry name" value="PTS_EIIA_TYPE_2"/>
    <property type="match status" value="1"/>
</dbReference>
<evidence type="ECO:0000313" key="3">
    <source>
        <dbReference type="Proteomes" id="UP000199006"/>
    </source>
</evidence>
<dbReference type="OrthoDB" id="370976at2"/>
<sequence length="151" mass="17073">MVFSEEIIFFNQECADKQAALKKLADQFQQKKLVKESFYQAILDRENNYPTGLSINGIGVAIPHTDAVHVNKSQIGFMSLAKPVVFKDMVDDQHEIEVSVIFMLGLLKSGQQVEMLQKLVALFQDKSLLEEVIACSDRAEFKAIMKKADIY</sequence>
<accession>A0A1I4HF49</accession>
<organism evidence="2 3">
    <name type="scientific">Halanaerobium salsuginis</name>
    <dbReference type="NCBI Taxonomy" id="29563"/>
    <lineage>
        <taxon>Bacteria</taxon>
        <taxon>Bacillati</taxon>
        <taxon>Bacillota</taxon>
        <taxon>Clostridia</taxon>
        <taxon>Halanaerobiales</taxon>
        <taxon>Halanaerobiaceae</taxon>
        <taxon>Halanaerobium</taxon>
    </lineage>
</organism>
<dbReference type="EMBL" id="FOTI01000011">
    <property type="protein sequence ID" value="SFL40929.1"/>
    <property type="molecule type" value="Genomic_DNA"/>
</dbReference>
<protein>
    <submittedName>
        <fullName evidence="2">PTS system, galactitol-specific IIA component</fullName>
    </submittedName>
</protein>
<dbReference type="SUPFAM" id="SSF55804">
    <property type="entry name" value="Phoshotransferase/anion transport protein"/>
    <property type="match status" value="1"/>
</dbReference>
<dbReference type="AlphaFoldDB" id="A0A1I4HF49"/>
<evidence type="ECO:0000259" key="1">
    <source>
        <dbReference type="PROSITE" id="PS51094"/>
    </source>
</evidence>
<dbReference type="Pfam" id="PF00359">
    <property type="entry name" value="PTS_EIIA_2"/>
    <property type="match status" value="1"/>
</dbReference>
<feature type="domain" description="PTS EIIA type-2" evidence="1">
    <location>
        <begin position="1"/>
        <end position="148"/>
    </location>
</feature>
<keyword evidence="3" id="KW-1185">Reference proteome</keyword>
<dbReference type="InterPro" id="IPR016152">
    <property type="entry name" value="PTrfase/Anion_transptr"/>
</dbReference>
<evidence type="ECO:0000313" key="2">
    <source>
        <dbReference type="EMBL" id="SFL40929.1"/>
    </source>
</evidence>
<dbReference type="InterPro" id="IPR002178">
    <property type="entry name" value="PTS_EIIA_type-2_dom"/>
</dbReference>
<dbReference type="Proteomes" id="UP000199006">
    <property type="component" value="Unassembled WGS sequence"/>
</dbReference>
<proteinExistence type="predicted"/>
<dbReference type="CDD" id="cd00211">
    <property type="entry name" value="PTS_IIA_fru"/>
    <property type="match status" value="1"/>
</dbReference>
<reference evidence="2 3" key="1">
    <citation type="submission" date="2016-10" db="EMBL/GenBank/DDBJ databases">
        <authorList>
            <person name="de Groot N.N."/>
        </authorList>
    </citation>
    <scope>NUCLEOTIDE SEQUENCE [LARGE SCALE GENOMIC DNA]</scope>
    <source>
        <strain evidence="2 3">ATCC 51327</strain>
    </source>
</reference>
<dbReference type="STRING" id="29563.SAMN02983006_01068"/>